<dbReference type="RefSeq" id="WP_100919942.1">
    <property type="nucleotide sequence ID" value="NZ_CP020370.1"/>
</dbReference>
<dbReference type="Proteomes" id="UP000232638">
    <property type="component" value="Chromosome"/>
</dbReference>
<dbReference type="AlphaFoldDB" id="A0A2K8U9C9"/>
<name>A0A2K8U9C9_9GAMM</name>
<gene>
    <name evidence="1" type="ORF">THSYN_15425</name>
</gene>
<evidence type="ECO:0000313" key="2">
    <source>
        <dbReference type="Proteomes" id="UP000232638"/>
    </source>
</evidence>
<organism evidence="1 2">
    <name type="scientific">Candidatus Thiodictyon syntrophicum</name>
    <dbReference type="NCBI Taxonomy" id="1166950"/>
    <lineage>
        <taxon>Bacteria</taxon>
        <taxon>Pseudomonadati</taxon>
        <taxon>Pseudomonadota</taxon>
        <taxon>Gammaproteobacteria</taxon>
        <taxon>Chromatiales</taxon>
        <taxon>Chromatiaceae</taxon>
        <taxon>Thiodictyon</taxon>
    </lineage>
</organism>
<dbReference type="KEGG" id="tsy:THSYN_15425"/>
<accession>A0A2K8U9C9</accession>
<dbReference type="EMBL" id="CP020370">
    <property type="protein sequence ID" value="AUB82202.1"/>
    <property type="molecule type" value="Genomic_DNA"/>
</dbReference>
<dbReference type="OrthoDB" id="2467654at2"/>
<evidence type="ECO:0000313" key="1">
    <source>
        <dbReference type="EMBL" id="AUB82202.1"/>
    </source>
</evidence>
<reference evidence="1 2" key="1">
    <citation type="submission" date="2017-03" db="EMBL/GenBank/DDBJ databases">
        <title>Complete genome sequence of Candidatus 'Thiodictyon syntrophicum' sp. nov. strain Cad16T, a photolithoautotroph purple sulfur bacterium isolated from an alpine meromictic lake.</title>
        <authorList>
            <person name="Luedin S.M."/>
            <person name="Pothier J.F."/>
            <person name="Danza F."/>
            <person name="Storelli N."/>
            <person name="Wittwer M."/>
            <person name="Tonolla M."/>
        </authorList>
    </citation>
    <scope>NUCLEOTIDE SEQUENCE [LARGE SCALE GENOMIC DNA]</scope>
    <source>
        <strain evidence="1 2">Cad16T</strain>
    </source>
</reference>
<sequence length="333" mass="36788">MSPSDELADLFTALTGAPPGARTRAAFADLCVLAGREDEAFPPYLRAMVQALRAGQPHGPRPVPERDRGYSWLLRELQPALPDSEFIAAGHREYLVLHRIALAGVVDLRDPETYAIVPWPEPSEAATRVLGTFDPTDEQIRRWAYAPDLRLTDQDEHAALSQPRLLPLLITLAADPRCPKRDYLIAIVDEYVSAAQRGRYDRQLLEQVRAQAAAAGPADLRAWANDLAYLLDYLDGQGPVCLAAAREIARLTMSGRYRPGIALLEGQVGDWWAFTAAFTADGWEIDHLYIYPATGALRWSGKRQSANELAAYTHPVSRDDALRGETPDRGPAQ</sequence>
<proteinExistence type="predicted"/>
<protein>
    <submittedName>
        <fullName evidence="1">Uncharacterized protein</fullName>
    </submittedName>
</protein>
<keyword evidence="2" id="KW-1185">Reference proteome</keyword>